<evidence type="ECO:0000259" key="1">
    <source>
        <dbReference type="Pfam" id="PF22513"/>
    </source>
</evidence>
<organism evidence="2 3">
    <name type="scientific">Desulfolithobacter dissulfuricans</name>
    <dbReference type="NCBI Taxonomy" id="2795293"/>
    <lineage>
        <taxon>Bacteria</taxon>
        <taxon>Pseudomonadati</taxon>
        <taxon>Thermodesulfobacteriota</taxon>
        <taxon>Desulfobulbia</taxon>
        <taxon>Desulfobulbales</taxon>
        <taxon>Desulfobulbaceae</taxon>
        <taxon>Desulfolithobacter</taxon>
    </lineage>
</organism>
<dbReference type="SUPFAM" id="SSF47598">
    <property type="entry name" value="Ribbon-helix-helix"/>
    <property type="match status" value="1"/>
</dbReference>
<dbReference type="AlphaFoldDB" id="A0A915U616"/>
<sequence>MPGFSLRGIDEKVHRALKERAERSGISINALILDCIHKGLGIGGDRRNKYHDLDHLAGTWTDREKEEFLAAIRDFEVIDEGLWK</sequence>
<dbReference type="Proteomes" id="UP001063350">
    <property type="component" value="Chromosome"/>
</dbReference>
<dbReference type="GO" id="GO:0006355">
    <property type="term" value="P:regulation of DNA-templated transcription"/>
    <property type="evidence" value="ECO:0007669"/>
    <property type="project" value="InterPro"/>
</dbReference>
<proteinExistence type="predicted"/>
<dbReference type="KEGG" id="ddu:GF1_21030"/>
<dbReference type="InterPro" id="IPR010985">
    <property type="entry name" value="Ribbon_hlx_hlx"/>
</dbReference>
<gene>
    <name evidence="2" type="ORF">GF1_21030</name>
</gene>
<accession>A0A915U616</accession>
<feature type="domain" description="Antitoxin FitA-like ribbon-helix-helix" evidence="1">
    <location>
        <begin position="7"/>
        <end position="35"/>
    </location>
</feature>
<name>A0A915U616_9BACT</name>
<keyword evidence="3" id="KW-1185">Reference proteome</keyword>
<dbReference type="RefSeq" id="WP_267926480.1">
    <property type="nucleotide sequence ID" value="NZ_AP024233.1"/>
</dbReference>
<dbReference type="Pfam" id="PF22513">
    <property type="entry name" value="FitA-like_RHH"/>
    <property type="match status" value="1"/>
</dbReference>
<dbReference type="EMBL" id="AP024233">
    <property type="protein sequence ID" value="BCO09727.1"/>
    <property type="molecule type" value="Genomic_DNA"/>
</dbReference>
<reference evidence="2" key="1">
    <citation type="submission" date="2020-12" db="EMBL/GenBank/DDBJ databases">
        <title>Desulfobium dissulfuricans gen. nov., sp. nov., a novel mesophilic, sulfate-reducing bacterium isolated from a deep-sea hydrothermal vent.</title>
        <authorList>
            <person name="Hashimoto Y."/>
            <person name="Tame A."/>
            <person name="Sawayama S."/>
            <person name="Miyazaki J."/>
            <person name="Takai K."/>
            <person name="Nakagawa S."/>
        </authorList>
    </citation>
    <scope>NUCLEOTIDE SEQUENCE</scope>
    <source>
        <strain evidence="2">GF1</strain>
    </source>
</reference>
<evidence type="ECO:0000313" key="3">
    <source>
        <dbReference type="Proteomes" id="UP001063350"/>
    </source>
</evidence>
<protein>
    <recommendedName>
        <fullName evidence="1">Antitoxin FitA-like ribbon-helix-helix domain-containing protein</fullName>
    </recommendedName>
</protein>
<dbReference type="InterPro" id="IPR053853">
    <property type="entry name" value="FitA-like_RHH"/>
</dbReference>
<evidence type="ECO:0000313" key="2">
    <source>
        <dbReference type="EMBL" id="BCO09727.1"/>
    </source>
</evidence>